<dbReference type="EMBL" id="QKUF01000019">
    <property type="protein sequence ID" value="PZW25257.1"/>
    <property type="molecule type" value="Genomic_DNA"/>
</dbReference>
<organism evidence="1 2">
    <name type="scientific">Thermosporothrix hazakensis</name>
    <dbReference type="NCBI Taxonomy" id="644383"/>
    <lineage>
        <taxon>Bacteria</taxon>
        <taxon>Bacillati</taxon>
        <taxon>Chloroflexota</taxon>
        <taxon>Ktedonobacteria</taxon>
        <taxon>Ktedonobacterales</taxon>
        <taxon>Thermosporotrichaceae</taxon>
        <taxon>Thermosporothrix</taxon>
    </lineage>
</organism>
<sequence>MLKGQKAPKYVDLSAFTHKANVLREWRLNKLHWYNTSEVVILYNELLTILGEKPVSKRWWERLESSNKAPIDEKRRWILHTILNIPPAYLGLQTLNTQSLDKILYLPVTYKTPSLNVEAYKERITAFWKNPYNNFDEVVSRIHALQDYILYRDHSDTTVRVLCEYLIAAANMQRAQGFLQSAEGYIKKAIELAEDRGFQAQKAKSLYLRSYIYREKWRVGFEKDPQDIYKALDLSKQALHVAENYMIPPILESAIRFSVASEMSSIPLSPTELSIAKQQYDIARVIADEHVQEEFPLFFKIDKSWYTLAMAQMHLNLKEPYSALDKLQEMPPVHPKMRRVLTATVAEAEATIQSGFLDEGIKIAEKALGAAKQSSLHLARLYNLYQALRNDEKYTKEPYVIKFGFKLLRIQRPDLFQ</sequence>
<evidence type="ECO:0000313" key="2">
    <source>
        <dbReference type="Proteomes" id="UP000248806"/>
    </source>
</evidence>
<gene>
    <name evidence="1" type="ORF">EI42_04309</name>
</gene>
<protein>
    <recommendedName>
        <fullName evidence="3">Tetratricopeptide repeat protein</fullName>
    </recommendedName>
</protein>
<accession>A0A326U350</accession>
<proteinExistence type="predicted"/>
<comment type="caution">
    <text evidence="1">The sequence shown here is derived from an EMBL/GenBank/DDBJ whole genome shotgun (WGS) entry which is preliminary data.</text>
</comment>
<dbReference type="OrthoDB" id="155829at2"/>
<dbReference type="Proteomes" id="UP000248806">
    <property type="component" value="Unassembled WGS sequence"/>
</dbReference>
<evidence type="ECO:0008006" key="3">
    <source>
        <dbReference type="Google" id="ProtNLM"/>
    </source>
</evidence>
<dbReference type="AlphaFoldDB" id="A0A326U350"/>
<dbReference type="RefSeq" id="WP_111324646.1">
    <property type="nucleotide sequence ID" value="NZ_BIFX01000002.1"/>
</dbReference>
<evidence type="ECO:0000313" key="1">
    <source>
        <dbReference type="EMBL" id="PZW25257.1"/>
    </source>
</evidence>
<keyword evidence="2" id="KW-1185">Reference proteome</keyword>
<name>A0A326U350_THEHA</name>
<reference evidence="1 2" key="1">
    <citation type="submission" date="2018-06" db="EMBL/GenBank/DDBJ databases">
        <title>Genomic Encyclopedia of Archaeal and Bacterial Type Strains, Phase II (KMG-II): from individual species to whole genera.</title>
        <authorList>
            <person name="Goeker M."/>
        </authorList>
    </citation>
    <scope>NUCLEOTIDE SEQUENCE [LARGE SCALE GENOMIC DNA]</scope>
    <source>
        <strain evidence="1 2">ATCC BAA-1881</strain>
    </source>
</reference>